<dbReference type="FunFam" id="4.10.240.10:FF:000007">
    <property type="entry name" value="C6 transcription factor FacB"/>
    <property type="match status" value="1"/>
</dbReference>
<keyword evidence="3" id="KW-0862">Zinc</keyword>
<dbReference type="GO" id="GO:0006351">
    <property type="term" value="P:DNA-templated transcription"/>
    <property type="evidence" value="ECO:0007669"/>
    <property type="project" value="InterPro"/>
</dbReference>
<protein>
    <recommendedName>
        <fullName evidence="10">Zn(2)-C6 fungal-type domain-containing protein</fullName>
    </recommendedName>
</protein>
<feature type="coiled-coil region" evidence="8">
    <location>
        <begin position="569"/>
        <end position="603"/>
    </location>
</feature>
<dbReference type="OrthoDB" id="1924787at2759"/>
<evidence type="ECO:0000259" key="10">
    <source>
        <dbReference type="PROSITE" id="PS50048"/>
    </source>
</evidence>
<comment type="caution">
    <text evidence="11">The sequence shown here is derived from an EMBL/GenBank/DDBJ whole genome shotgun (WGS) entry which is preliminary data.</text>
</comment>
<feature type="compositionally biased region" description="Polar residues" evidence="9">
    <location>
        <begin position="1250"/>
        <end position="1264"/>
    </location>
</feature>
<evidence type="ECO:0000313" key="11">
    <source>
        <dbReference type="EMBL" id="KXS97559.1"/>
    </source>
</evidence>
<dbReference type="STRING" id="321146.A0A139H5B6"/>
<dbReference type="SUPFAM" id="SSF57701">
    <property type="entry name" value="Zn2/Cys6 DNA-binding domain"/>
    <property type="match status" value="1"/>
</dbReference>
<dbReference type="Gene3D" id="4.10.240.10">
    <property type="entry name" value="Zn(2)-C6 fungal-type DNA-binding domain"/>
    <property type="match status" value="1"/>
</dbReference>
<feature type="compositionally biased region" description="Polar residues" evidence="9">
    <location>
        <begin position="1337"/>
        <end position="1348"/>
    </location>
</feature>
<feature type="compositionally biased region" description="Pro residues" evidence="9">
    <location>
        <begin position="1220"/>
        <end position="1232"/>
    </location>
</feature>
<dbReference type="PROSITE" id="PS00463">
    <property type="entry name" value="ZN2_CY6_FUNGAL_1"/>
    <property type="match status" value="1"/>
</dbReference>
<feature type="region of interest" description="Disordered" evidence="9">
    <location>
        <begin position="603"/>
        <end position="635"/>
    </location>
</feature>
<dbReference type="CDD" id="cd12148">
    <property type="entry name" value="fungal_TF_MHR"/>
    <property type="match status" value="1"/>
</dbReference>
<keyword evidence="2" id="KW-0479">Metal-binding</keyword>
<name>A0A139H5B6_9PEZI</name>
<feature type="region of interest" description="Disordered" evidence="9">
    <location>
        <begin position="1173"/>
        <end position="1271"/>
    </location>
</feature>
<evidence type="ECO:0000256" key="6">
    <source>
        <dbReference type="ARBA" id="ARBA00023163"/>
    </source>
</evidence>
<sequence length="1409" mass="155482">MLVRRGKAEGWLHLDVAALTTWAIASGIDFKTASPAVVPGRGIGLLADTPVQDSSSDDESVFLTIPEDLVLSIEAVKRHALFDRDFRELIESLDDFGRTPRGAILSFLIFQASVSCPHLAERVGVHCALTDYVKTLPCELLPTFWRPEELQLLVGTTLAPAVSAKLKSLRREYDLLCESAARTRWYSLVEGLLSFEDWKHVDAMFRSRALDFYGSCMIPGLDLASHAAGDATIARYDRDHGRYFLRLIEGKSLQKGQEVTITYGDEKGACEMLFSYGFIDNAMDTAETLFLSLSIPDSDPSRAAKLKVADCAPGFKLIDMVGGGDVNDDSNTEDEIDWKGDFVWLMCAGEEEGLRFELARTVDQDEPELQATFQGVELKHGASDLRRHLAQSDLWPVYRLRAVVILQQRVFDQMQLLYSTQEDFDAVPHGDAADVRSFPYASALKLRRLEFELLEKAYGDFERQTFDLRLDELDDAIPTLQEHLELSVHITYPPRTARASPTMPGILPMKVIKVGTNAQTRIAQACDRCRSKKIRCDGIRPCCSQCANVGFECKTSDKLSRRAFPRGYTESLEERVRGLESEVRELKELLDEKDEKIDMLSRIHSQSSHPIQLPSPRRPSTGLADSPLGKAESPAKDDVFRVQQSPYLLDEDGADSYFAGTSSGRTFIEAFKNRVQETGRSTQDIDTNVLLTSSVKERAGILTPTSPVTFKAPSRMLSDQLVNIFFQEWAPLFPILHRPTFLTLYERYVAEPESVTDKGELAQLNLVFGIACMSSGTRSSPDLNSFESQWKAALDSIITGNTMTTLQVLVLAQLFCVQQGDYTRLLSYKGLSTTLCTRLGLHQSQKRFALGTLTCETRKKVFWTLYTVDSFTAVILGLPKQLKDDDVHCEFPVDADDEYVTERGFQPTLPGESTKLSSALALFRAARILSRVLEDVYPAKTSYDLSLKKLAELSDELETWCAGLPPHLRLQFAQDKPSTGTISSRSPLLSLAYHYIRALIHRPAICASLGSRSQSSMIAMASSCKHMIQIVQLLEERALSFSFCLNRDEMLVLSGFGLLFQGIGLEPSSKILKDNSKMLTALINVLKKAEAPNATAFEQVSNSFVPPQVPAAKSKTPPLSRHNSEGGDSNHSSHSSTRKQLKALASRFTAAAKPRLDAGEEGRRATVHQISLHPHSAQTQSQPSLQPPNYSPSSISRSEPARSPVHQYSRPTSTSVTRPSAPPALQPKPKPLSPVSRNTNLDYLSFGNEPDTTSQAGNRPTQPIKTEPGPTDWEKLLGSLDNGETNIYDACYGGPPVDALLDAPTLGIHNNASTPAISSESVGWHNDLWALCQSDTNTSSNSGLTPQSGGHPASILSFSTDEGLSSSEDFTSQEWTNSAGSSSNETYRGILMPAEDSSYEGNSNWELLS</sequence>
<dbReference type="Pfam" id="PF00172">
    <property type="entry name" value="Zn_clus"/>
    <property type="match status" value="1"/>
</dbReference>
<dbReference type="Gene3D" id="3.90.1410.10">
    <property type="entry name" value="set domain protein methyltransferase, domain 1"/>
    <property type="match status" value="1"/>
</dbReference>
<evidence type="ECO:0000256" key="9">
    <source>
        <dbReference type="SAM" id="MobiDB-lite"/>
    </source>
</evidence>
<evidence type="ECO:0000256" key="8">
    <source>
        <dbReference type="SAM" id="Coils"/>
    </source>
</evidence>
<dbReference type="Pfam" id="PF04082">
    <property type="entry name" value="Fungal_trans"/>
    <property type="match status" value="1"/>
</dbReference>
<feature type="domain" description="Zn(2)-C6 fungal-type" evidence="10">
    <location>
        <begin position="525"/>
        <end position="555"/>
    </location>
</feature>
<keyword evidence="6" id="KW-0804">Transcription</keyword>
<dbReference type="CDD" id="cd15485">
    <property type="entry name" value="ZIP_Cat8"/>
    <property type="match status" value="1"/>
</dbReference>
<keyword evidence="8" id="KW-0175">Coiled coil</keyword>
<dbReference type="InterPro" id="IPR036864">
    <property type="entry name" value="Zn2-C6_fun-type_DNA-bd_sf"/>
</dbReference>
<organism evidence="11 12">
    <name type="scientific">Pseudocercospora eumusae</name>
    <dbReference type="NCBI Taxonomy" id="321146"/>
    <lineage>
        <taxon>Eukaryota</taxon>
        <taxon>Fungi</taxon>
        <taxon>Dikarya</taxon>
        <taxon>Ascomycota</taxon>
        <taxon>Pezizomycotina</taxon>
        <taxon>Dothideomycetes</taxon>
        <taxon>Dothideomycetidae</taxon>
        <taxon>Mycosphaerellales</taxon>
        <taxon>Mycosphaerellaceae</taxon>
        <taxon>Pseudocercospora</taxon>
    </lineage>
</organism>
<keyword evidence="5" id="KW-0238">DNA-binding</keyword>
<evidence type="ECO:0000256" key="7">
    <source>
        <dbReference type="ARBA" id="ARBA00023242"/>
    </source>
</evidence>
<keyword evidence="4" id="KW-0805">Transcription regulation</keyword>
<feature type="region of interest" description="Disordered" evidence="9">
    <location>
        <begin position="1106"/>
        <end position="1140"/>
    </location>
</feature>
<feature type="compositionally biased region" description="Polar residues" evidence="9">
    <location>
        <begin position="1126"/>
        <end position="1135"/>
    </location>
</feature>
<dbReference type="CDD" id="cd10527">
    <property type="entry name" value="SET_LSMT"/>
    <property type="match status" value="1"/>
</dbReference>
<dbReference type="GO" id="GO:0000981">
    <property type="term" value="F:DNA-binding transcription factor activity, RNA polymerase II-specific"/>
    <property type="evidence" value="ECO:0007669"/>
    <property type="project" value="InterPro"/>
</dbReference>
<dbReference type="SMART" id="SM00906">
    <property type="entry name" value="Fungal_trans"/>
    <property type="match status" value="1"/>
</dbReference>
<evidence type="ECO:0000256" key="2">
    <source>
        <dbReference type="ARBA" id="ARBA00022723"/>
    </source>
</evidence>
<evidence type="ECO:0000256" key="1">
    <source>
        <dbReference type="ARBA" id="ARBA00004123"/>
    </source>
</evidence>
<proteinExistence type="predicted"/>
<comment type="subcellular location">
    <subcellularLocation>
        <location evidence="1">Nucleus</location>
    </subcellularLocation>
</comment>
<feature type="region of interest" description="Disordered" evidence="9">
    <location>
        <begin position="1337"/>
        <end position="1388"/>
    </location>
</feature>
<dbReference type="PANTHER" id="PTHR46910:SF12">
    <property type="entry name" value="REGULATORY PROTEIN CAT8"/>
    <property type="match status" value="1"/>
</dbReference>
<evidence type="ECO:0000256" key="3">
    <source>
        <dbReference type="ARBA" id="ARBA00022833"/>
    </source>
</evidence>
<dbReference type="InterPro" id="IPR007219">
    <property type="entry name" value="XnlR_reg_dom"/>
</dbReference>
<dbReference type="InterPro" id="IPR001138">
    <property type="entry name" value="Zn2Cys6_DnaBD"/>
</dbReference>
<dbReference type="SMART" id="SM00066">
    <property type="entry name" value="GAL4"/>
    <property type="match status" value="1"/>
</dbReference>
<dbReference type="GO" id="GO:0008270">
    <property type="term" value="F:zinc ion binding"/>
    <property type="evidence" value="ECO:0007669"/>
    <property type="project" value="InterPro"/>
</dbReference>
<keyword evidence="7" id="KW-0539">Nucleus</keyword>
<dbReference type="SUPFAM" id="SSF82199">
    <property type="entry name" value="SET domain"/>
    <property type="match status" value="1"/>
</dbReference>
<accession>A0A139H5B6</accession>
<dbReference type="PROSITE" id="PS50048">
    <property type="entry name" value="ZN2_CY6_FUNGAL_2"/>
    <property type="match status" value="1"/>
</dbReference>
<dbReference type="InterPro" id="IPR050987">
    <property type="entry name" value="AtrR-like"/>
</dbReference>
<dbReference type="CDD" id="cd00067">
    <property type="entry name" value="GAL4"/>
    <property type="match status" value="1"/>
</dbReference>
<evidence type="ECO:0000256" key="5">
    <source>
        <dbReference type="ARBA" id="ARBA00023125"/>
    </source>
</evidence>
<keyword evidence="12" id="KW-1185">Reference proteome</keyword>
<dbReference type="GO" id="GO:0003677">
    <property type="term" value="F:DNA binding"/>
    <property type="evidence" value="ECO:0007669"/>
    <property type="project" value="UniProtKB-KW"/>
</dbReference>
<feature type="compositionally biased region" description="Low complexity" evidence="9">
    <location>
        <begin position="1209"/>
        <end position="1219"/>
    </location>
</feature>
<dbReference type="PANTHER" id="PTHR46910">
    <property type="entry name" value="TRANSCRIPTION FACTOR PDR1"/>
    <property type="match status" value="1"/>
</dbReference>
<gene>
    <name evidence="11" type="ORF">AC578_9781</name>
</gene>
<reference evidence="11 12" key="1">
    <citation type="submission" date="2015-07" db="EMBL/GenBank/DDBJ databases">
        <title>Comparative genomics of the Sigatoka disease complex on banana suggests a link between parallel evolutionary changes in Pseudocercospora fijiensis and Pseudocercospora eumusae and increased virulence on the banana host.</title>
        <authorList>
            <person name="Chang T.-C."/>
            <person name="Salvucci A."/>
            <person name="Crous P.W."/>
            <person name="Stergiopoulos I."/>
        </authorList>
    </citation>
    <scope>NUCLEOTIDE SEQUENCE [LARGE SCALE GENOMIC DNA]</scope>
    <source>
        <strain evidence="11 12">CBS 114824</strain>
    </source>
</reference>
<evidence type="ECO:0000256" key="4">
    <source>
        <dbReference type="ARBA" id="ARBA00023015"/>
    </source>
</evidence>
<dbReference type="Proteomes" id="UP000070133">
    <property type="component" value="Unassembled WGS sequence"/>
</dbReference>
<dbReference type="GO" id="GO:0005634">
    <property type="term" value="C:nucleus"/>
    <property type="evidence" value="ECO:0007669"/>
    <property type="project" value="UniProtKB-SubCell"/>
</dbReference>
<dbReference type="EMBL" id="LFZN01000139">
    <property type="protein sequence ID" value="KXS97559.1"/>
    <property type="molecule type" value="Genomic_DNA"/>
</dbReference>
<dbReference type="InterPro" id="IPR046341">
    <property type="entry name" value="SET_dom_sf"/>
</dbReference>
<evidence type="ECO:0000313" key="12">
    <source>
        <dbReference type="Proteomes" id="UP000070133"/>
    </source>
</evidence>
<feature type="compositionally biased region" description="Polar residues" evidence="9">
    <location>
        <begin position="1356"/>
        <end position="1386"/>
    </location>
</feature>